<proteinExistence type="predicted"/>
<feature type="compositionally biased region" description="Low complexity" evidence="1">
    <location>
        <begin position="21"/>
        <end position="54"/>
    </location>
</feature>
<dbReference type="InParanoid" id="A0A0P0W219"/>
<organism evidence="2 3">
    <name type="scientific">Oryza sativa subsp. japonica</name>
    <name type="common">Rice</name>
    <dbReference type="NCBI Taxonomy" id="39947"/>
    <lineage>
        <taxon>Eukaryota</taxon>
        <taxon>Viridiplantae</taxon>
        <taxon>Streptophyta</taxon>
        <taxon>Embryophyta</taxon>
        <taxon>Tracheophyta</taxon>
        <taxon>Spermatophyta</taxon>
        <taxon>Magnoliopsida</taxon>
        <taxon>Liliopsida</taxon>
        <taxon>Poales</taxon>
        <taxon>Poaceae</taxon>
        <taxon>BOP clade</taxon>
        <taxon>Oryzoideae</taxon>
        <taxon>Oryzeae</taxon>
        <taxon>Oryzinae</taxon>
        <taxon>Oryza</taxon>
        <taxon>Oryza sativa</taxon>
    </lineage>
</organism>
<reference evidence="2 3" key="3">
    <citation type="journal article" date="2013" name="Rice">
        <title>Improvement of the Oryza sativa Nipponbare reference genome using next generation sequence and optical map data.</title>
        <authorList>
            <person name="Kawahara Y."/>
            <person name="de la Bastide M."/>
            <person name="Hamilton J.P."/>
            <person name="Kanamori H."/>
            <person name="McCombie W.R."/>
            <person name="Ouyang S."/>
            <person name="Schwartz D.C."/>
            <person name="Tanaka T."/>
            <person name="Wu J."/>
            <person name="Zhou S."/>
            <person name="Childs K.L."/>
            <person name="Davidson R.M."/>
            <person name="Lin H."/>
            <person name="Quesada-Ocampo L."/>
            <person name="Vaillancourt B."/>
            <person name="Sakai H."/>
            <person name="Lee S.S."/>
            <person name="Kim J."/>
            <person name="Numa H."/>
            <person name="Itoh T."/>
            <person name="Buell C.R."/>
            <person name="Matsumoto T."/>
        </authorList>
    </citation>
    <scope>NUCLEOTIDE SEQUENCE [LARGE SCALE GENOMIC DNA]</scope>
    <source>
        <strain evidence="3">cv. Nipponbare</strain>
    </source>
</reference>
<feature type="region of interest" description="Disordered" evidence="1">
    <location>
        <begin position="1"/>
        <end position="54"/>
    </location>
</feature>
<dbReference type="Gramene" id="Os03t0711425-00">
    <property type="protein sequence ID" value="Os03t0711425-00"/>
    <property type="gene ID" value="Os03g0711425"/>
</dbReference>
<dbReference type="PaxDb" id="39947-A0A0P0W219"/>
<reference evidence="2 3" key="2">
    <citation type="journal article" date="2013" name="Plant Cell Physiol.">
        <title>Rice Annotation Project Database (RAP-DB): an integrative and interactive database for rice genomics.</title>
        <authorList>
            <person name="Sakai H."/>
            <person name="Lee S.S."/>
            <person name="Tanaka T."/>
            <person name="Numa H."/>
            <person name="Kim J."/>
            <person name="Kawahara Y."/>
            <person name="Wakimoto H."/>
            <person name="Yang C.C."/>
            <person name="Iwamoto M."/>
            <person name="Abe T."/>
            <person name="Yamada Y."/>
            <person name="Muto A."/>
            <person name="Inokuchi H."/>
            <person name="Ikemura T."/>
            <person name="Matsumoto T."/>
            <person name="Sasaki T."/>
            <person name="Itoh T."/>
        </authorList>
    </citation>
    <scope>NUCLEOTIDE SEQUENCE [LARGE SCALE GENOMIC DNA]</scope>
    <source>
        <strain evidence="3">cv. Nipponbare</strain>
    </source>
</reference>
<evidence type="ECO:0000256" key="1">
    <source>
        <dbReference type="SAM" id="MobiDB-lite"/>
    </source>
</evidence>
<dbReference type="EMBL" id="AP014959">
    <property type="protein sequence ID" value="BAS86026.1"/>
    <property type="molecule type" value="Genomic_DNA"/>
</dbReference>
<reference evidence="3" key="1">
    <citation type="journal article" date="2005" name="Nature">
        <title>The map-based sequence of the rice genome.</title>
        <authorList>
            <consortium name="International rice genome sequencing project (IRGSP)"/>
            <person name="Matsumoto T."/>
            <person name="Wu J."/>
            <person name="Kanamori H."/>
            <person name="Katayose Y."/>
            <person name="Fujisawa M."/>
            <person name="Namiki N."/>
            <person name="Mizuno H."/>
            <person name="Yamamoto K."/>
            <person name="Antonio B.A."/>
            <person name="Baba T."/>
            <person name="Sakata K."/>
            <person name="Nagamura Y."/>
            <person name="Aoki H."/>
            <person name="Arikawa K."/>
            <person name="Arita K."/>
            <person name="Bito T."/>
            <person name="Chiden Y."/>
            <person name="Fujitsuka N."/>
            <person name="Fukunaka R."/>
            <person name="Hamada M."/>
            <person name="Harada C."/>
            <person name="Hayashi A."/>
            <person name="Hijishita S."/>
            <person name="Honda M."/>
            <person name="Hosokawa S."/>
            <person name="Ichikawa Y."/>
            <person name="Idonuma A."/>
            <person name="Iijima M."/>
            <person name="Ikeda M."/>
            <person name="Ikeno M."/>
            <person name="Ito K."/>
            <person name="Ito S."/>
            <person name="Ito T."/>
            <person name="Ito Y."/>
            <person name="Ito Y."/>
            <person name="Iwabuchi A."/>
            <person name="Kamiya K."/>
            <person name="Karasawa W."/>
            <person name="Kurita K."/>
            <person name="Katagiri S."/>
            <person name="Kikuta A."/>
            <person name="Kobayashi H."/>
            <person name="Kobayashi N."/>
            <person name="Machita K."/>
            <person name="Maehara T."/>
            <person name="Masukawa M."/>
            <person name="Mizubayashi T."/>
            <person name="Mukai Y."/>
            <person name="Nagasaki H."/>
            <person name="Nagata Y."/>
            <person name="Naito S."/>
            <person name="Nakashima M."/>
            <person name="Nakama Y."/>
            <person name="Nakamichi Y."/>
            <person name="Nakamura M."/>
            <person name="Meguro A."/>
            <person name="Negishi M."/>
            <person name="Ohta I."/>
            <person name="Ohta T."/>
            <person name="Okamoto M."/>
            <person name="Ono N."/>
            <person name="Saji S."/>
            <person name="Sakaguchi M."/>
            <person name="Sakai K."/>
            <person name="Shibata M."/>
            <person name="Shimokawa T."/>
            <person name="Song J."/>
            <person name="Takazaki Y."/>
            <person name="Terasawa K."/>
            <person name="Tsugane M."/>
            <person name="Tsuji K."/>
            <person name="Ueda S."/>
            <person name="Waki K."/>
            <person name="Yamagata H."/>
            <person name="Yamamoto M."/>
            <person name="Yamamoto S."/>
            <person name="Yamane H."/>
            <person name="Yoshiki S."/>
            <person name="Yoshihara R."/>
            <person name="Yukawa K."/>
            <person name="Zhong H."/>
            <person name="Yano M."/>
            <person name="Yuan Q."/>
            <person name="Ouyang S."/>
            <person name="Liu J."/>
            <person name="Jones K.M."/>
            <person name="Gansberger K."/>
            <person name="Moffat K."/>
            <person name="Hill J."/>
            <person name="Bera J."/>
            <person name="Fadrosh D."/>
            <person name="Jin S."/>
            <person name="Johri S."/>
            <person name="Kim M."/>
            <person name="Overton L."/>
            <person name="Reardon M."/>
            <person name="Tsitrin T."/>
            <person name="Vuong H."/>
            <person name="Weaver B."/>
            <person name="Ciecko A."/>
            <person name="Tallon L."/>
            <person name="Jackson J."/>
            <person name="Pai G."/>
            <person name="Aken S.V."/>
            <person name="Utterback T."/>
            <person name="Reidmuller S."/>
            <person name="Feldblyum T."/>
            <person name="Hsiao J."/>
            <person name="Zismann V."/>
            <person name="Iobst S."/>
            <person name="de Vazeille A.R."/>
            <person name="Buell C.R."/>
            <person name="Ying K."/>
            <person name="Li Y."/>
            <person name="Lu T."/>
            <person name="Huang Y."/>
            <person name="Zhao Q."/>
            <person name="Feng Q."/>
            <person name="Zhang L."/>
            <person name="Zhu J."/>
            <person name="Weng Q."/>
            <person name="Mu J."/>
            <person name="Lu Y."/>
            <person name="Fan D."/>
            <person name="Liu Y."/>
            <person name="Guan J."/>
            <person name="Zhang Y."/>
            <person name="Yu S."/>
            <person name="Liu X."/>
            <person name="Zhang Y."/>
            <person name="Hong G."/>
            <person name="Han B."/>
            <person name="Choisne N."/>
            <person name="Demange N."/>
            <person name="Orjeda G."/>
            <person name="Samain S."/>
            <person name="Cattolico L."/>
            <person name="Pelletier E."/>
            <person name="Couloux A."/>
            <person name="Segurens B."/>
            <person name="Wincker P."/>
            <person name="D'Hont A."/>
            <person name="Scarpelli C."/>
            <person name="Weissenbach J."/>
            <person name="Salanoubat M."/>
            <person name="Quetier F."/>
            <person name="Yu Y."/>
            <person name="Kim H.R."/>
            <person name="Rambo T."/>
            <person name="Currie J."/>
            <person name="Collura K."/>
            <person name="Luo M."/>
            <person name="Yang T."/>
            <person name="Ammiraju J.S.S."/>
            <person name="Engler F."/>
            <person name="Soderlund C."/>
            <person name="Wing R.A."/>
            <person name="Palmer L.E."/>
            <person name="de la Bastide M."/>
            <person name="Spiegel L."/>
            <person name="Nascimento L."/>
            <person name="Zutavern T."/>
            <person name="O'Shaughnessy A."/>
            <person name="Dike S."/>
            <person name="Dedhia N."/>
            <person name="Preston R."/>
            <person name="Balija V."/>
            <person name="McCombie W.R."/>
            <person name="Chow T."/>
            <person name="Chen H."/>
            <person name="Chung M."/>
            <person name="Chen C."/>
            <person name="Shaw J."/>
            <person name="Wu H."/>
            <person name="Hsiao K."/>
            <person name="Chao Y."/>
            <person name="Chu M."/>
            <person name="Cheng C."/>
            <person name="Hour A."/>
            <person name="Lee P."/>
            <person name="Lin S."/>
            <person name="Lin Y."/>
            <person name="Liou J."/>
            <person name="Liu S."/>
            <person name="Hsing Y."/>
            <person name="Raghuvanshi S."/>
            <person name="Mohanty A."/>
            <person name="Bharti A.K."/>
            <person name="Gaur A."/>
            <person name="Gupta V."/>
            <person name="Kumar D."/>
            <person name="Ravi V."/>
            <person name="Vij S."/>
            <person name="Kapur A."/>
            <person name="Khurana P."/>
            <person name="Khurana P."/>
            <person name="Khurana J.P."/>
            <person name="Tyagi A.K."/>
            <person name="Gaikwad K."/>
            <person name="Singh A."/>
            <person name="Dalal V."/>
            <person name="Srivastava S."/>
            <person name="Dixit A."/>
            <person name="Pal A.K."/>
            <person name="Ghazi I.A."/>
            <person name="Yadav M."/>
            <person name="Pandit A."/>
            <person name="Bhargava A."/>
            <person name="Sureshbabu K."/>
            <person name="Batra K."/>
            <person name="Sharma T.R."/>
            <person name="Mohapatra T."/>
            <person name="Singh N.K."/>
            <person name="Messing J."/>
            <person name="Nelson A.B."/>
            <person name="Fuks G."/>
            <person name="Kavchok S."/>
            <person name="Keizer G."/>
            <person name="Linton E."/>
            <person name="Llaca V."/>
            <person name="Song R."/>
            <person name="Tanyolac B."/>
            <person name="Young S."/>
            <person name="Ho-Il K."/>
            <person name="Hahn J.H."/>
            <person name="Sangsakoo G."/>
            <person name="Vanavichit A."/>
            <person name="de Mattos Luiz.A.T."/>
            <person name="Zimmer P.D."/>
            <person name="Malone G."/>
            <person name="Dellagostin O."/>
            <person name="de Oliveira A.C."/>
            <person name="Bevan M."/>
            <person name="Bancroft I."/>
            <person name="Minx P."/>
            <person name="Cordum H."/>
            <person name="Wilson R."/>
            <person name="Cheng Z."/>
            <person name="Jin W."/>
            <person name="Jiang J."/>
            <person name="Leong S.A."/>
            <person name="Iwama H."/>
            <person name="Gojobori T."/>
            <person name="Itoh T."/>
            <person name="Niimura Y."/>
            <person name="Fujii Y."/>
            <person name="Habara T."/>
            <person name="Sakai H."/>
            <person name="Sato Y."/>
            <person name="Wilson G."/>
            <person name="Kumar K."/>
            <person name="McCouch S."/>
            <person name="Juretic N."/>
            <person name="Hoen D."/>
            <person name="Wright S."/>
            <person name="Bruskiewich R."/>
            <person name="Bureau T."/>
            <person name="Miyao A."/>
            <person name="Hirochika H."/>
            <person name="Nishikawa T."/>
            <person name="Kadowaki K."/>
            <person name="Sugiura M."/>
            <person name="Burr B."/>
            <person name="Sasaki T."/>
        </authorList>
    </citation>
    <scope>NUCLEOTIDE SEQUENCE [LARGE SCALE GENOMIC DNA]</scope>
    <source>
        <strain evidence="3">cv. Nipponbare</strain>
    </source>
</reference>
<evidence type="ECO:0000313" key="3">
    <source>
        <dbReference type="Proteomes" id="UP000059680"/>
    </source>
</evidence>
<keyword evidence="3" id="KW-1185">Reference proteome</keyword>
<feature type="region of interest" description="Disordered" evidence="1">
    <location>
        <begin position="66"/>
        <end position="91"/>
    </location>
</feature>
<dbReference type="AlphaFoldDB" id="A0A0P0W219"/>
<protein>
    <submittedName>
        <fullName evidence="2">Os03g0711425 protein</fullName>
    </submittedName>
</protein>
<evidence type="ECO:0000313" key="2">
    <source>
        <dbReference type="EMBL" id="BAS86026.1"/>
    </source>
</evidence>
<name>A0A0P0W219_ORYSJ</name>
<sequence>MPGGGATKTAERALPAFLGVSASGGSSRSSRSQPPSSPSSSFASPSSASKPSPPFAIASLASTISRSSSPQSAPAASSSSSSSAFPVASSPPSKIPCITLSNGQSPLAVRGAGGIKRERAFPSGREGIFSPSSAASLSAISVSPWVVAVI</sequence>
<gene>
    <name evidence="2" type="ordered locus">Os03g0711425</name>
    <name evidence="2" type="ORF">OSNPB_030711425</name>
</gene>
<accession>A0A0P0W219</accession>
<dbReference type="Proteomes" id="UP000059680">
    <property type="component" value="Chromosome 3"/>
</dbReference>
<dbReference type="eggNOG" id="ENOG502ST0E">
    <property type="taxonomic scope" value="Eukaryota"/>
</dbReference>